<name>A0A4Z2GDV7_9TELE</name>
<evidence type="ECO:0000313" key="3">
    <source>
        <dbReference type="Proteomes" id="UP000314294"/>
    </source>
</evidence>
<feature type="region of interest" description="Disordered" evidence="1">
    <location>
        <begin position="62"/>
        <end position="83"/>
    </location>
</feature>
<keyword evidence="3" id="KW-1185">Reference proteome</keyword>
<dbReference type="AlphaFoldDB" id="A0A4Z2GDV7"/>
<protein>
    <submittedName>
        <fullName evidence="2">Uncharacterized protein</fullName>
    </submittedName>
</protein>
<dbReference type="Proteomes" id="UP000314294">
    <property type="component" value="Unassembled WGS sequence"/>
</dbReference>
<proteinExistence type="predicted"/>
<sequence>MGGLGGSGGPYGKPVFNNVSDPVCRVGPDSSGTSLSCGRGRRSHDPLCDNEEVSYLLPLADEQAARRQPGSDPRQAVNPSVPERHAVECCRLAERD</sequence>
<feature type="region of interest" description="Disordered" evidence="1">
    <location>
        <begin position="25"/>
        <end position="45"/>
    </location>
</feature>
<gene>
    <name evidence="2" type="ORF">EYF80_038479</name>
</gene>
<comment type="caution">
    <text evidence="2">The sequence shown here is derived from an EMBL/GenBank/DDBJ whole genome shotgun (WGS) entry which is preliminary data.</text>
</comment>
<evidence type="ECO:0000256" key="1">
    <source>
        <dbReference type="SAM" id="MobiDB-lite"/>
    </source>
</evidence>
<dbReference type="EMBL" id="SRLO01000586">
    <property type="protein sequence ID" value="TNN51315.1"/>
    <property type="molecule type" value="Genomic_DNA"/>
</dbReference>
<reference evidence="2 3" key="1">
    <citation type="submission" date="2019-03" db="EMBL/GenBank/DDBJ databases">
        <title>First draft genome of Liparis tanakae, snailfish: a comprehensive survey of snailfish specific genes.</title>
        <authorList>
            <person name="Kim W."/>
            <person name="Song I."/>
            <person name="Jeong J.-H."/>
            <person name="Kim D."/>
            <person name="Kim S."/>
            <person name="Ryu S."/>
            <person name="Song J.Y."/>
            <person name="Lee S.K."/>
        </authorList>
    </citation>
    <scope>NUCLEOTIDE SEQUENCE [LARGE SCALE GENOMIC DNA]</scope>
    <source>
        <tissue evidence="2">Muscle</tissue>
    </source>
</reference>
<organism evidence="2 3">
    <name type="scientific">Liparis tanakae</name>
    <name type="common">Tanaka's snailfish</name>
    <dbReference type="NCBI Taxonomy" id="230148"/>
    <lineage>
        <taxon>Eukaryota</taxon>
        <taxon>Metazoa</taxon>
        <taxon>Chordata</taxon>
        <taxon>Craniata</taxon>
        <taxon>Vertebrata</taxon>
        <taxon>Euteleostomi</taxon>
        <taxon>Actinopterygii</taxon>
        <taxon>Neopterygii</taxon>
        <taxon>Teleostei</taxon>
        <taxon>Neoteleostei</taxon>
        <taxon>Acanthomorphata</taxon>
        <taxon>Eupercaria</taxon>
        <taxon>Perciformes</taxon>
        <taxon>Cottioidei</taxon>
        <taxon>Cottales</taxon>
        <taxon>Liparidae</taxon>
        <taxon>Liparis</taxon>
    </lineage>
</organism>
<evidence type="ECO:0000313" key="2">
    <source>
        <dbReference type="EMBL" id="TNN51315.1"/>
    </source>
</evidence>
<accession>A0A4Z2GDV7</accession>